<evidence type="ECO:0000313" key="1">
    <source>
        <dbReference type="EMBL" id="GAA5173693.1"/>
    </source>
</evidence>
<dbReference type="Proteomes" id="UP001500074">
    <property type="component" value="Unassembled WGS sequence"/>
</dbReference>
<evidence type="ECO:0000313" key="2">
    <source>
        <dbReference type="Proteomes" id="UP001500074"/>
    </source>
</evidence>
<organism evidence="1 2">
    <name type="scientific">Modicisalibacter zincidurans</name>
    <dbReference type="NCBI Taxonomy" id="1178777"/>
    <lineage>
        <taxon>Bacteria</taxon>
        <taxon>Pseudomonadati</taxon>
        <taxon>Pseudomonadota</taxon>
        <taxon>Gammaproteobacteria</taxon>
        <taxon>Oceanospirillales</taxon>
        <taxon>Halomonadaceae</taxon>
        <taxon>Modicisalibacter</taxon>
    </lineage>
</organism>
<reference evidence="2" key="1">
    <citation type="journal article" date="2019" name="Int. J. Syst. Evol. Microbiol.">
        <title>The Global Catalogue of Microorganisms (GCM) 10K type strain sequencing project: providing services to taxonomists for standard genome sequencing and annotation.</title>
        <authorList>
            <consortium name="The Broad Institute Genomics Platform"/>
            <consortium name="The Broad Institute Genome Sequencing Center for Infectious Disease"/>
            <person name="Wu L."/>
            <person name="Ma J."/>
        </authorList>
    </citation>
    <scope>NUCLEOTIDE SEQUENCE [LARGE SCALE GENOMIC DNA]</scope>
    <source>
        <strain evidence="2">JCM 18472</strain>
    </source>
</reference>
<dbReference type="Pfam" id="PF14070">
    <property type="entry name" value="YjfB_motility"/>
    <property type="match status" value="1"/>
</dbReference>
<dbReference type="EMBL" id="BAABKI010000013">
    <property type="protein sequence ID" value="GAA5173693.1"/>
    <property type="molecule type" value="Genomic_DNA"/>
</dbReference>
<name>A0ABP9RB28_9GAMM</name>
<accession>A0ABP9RB28</accession>
<comment type="caution">
    <text evidence="1">The sequence shown here is derived from an EMBL/GenBank/DDBJ whole genome shotgun (WGS) entry which is preliminary data.</text>
</comment>
<dbReference type="InterPro" id="IPR025906">
    <property type="entry name" value="YjfB_motility"/>
</dbReference>
<gene>
    <name evidence="1" type="ORF">GCM10023342_12990</name>
</gene>
<evidence type="ECO:0008006" key="3">
    <source>
        <dbReference type="Google" id="ProtNLM"/>
    </source>
</evidence>
<proteinExistence type="predicted"/>
<keyword evidence="2" id="KW-1185">Reference proteome</keyword>
<sequence length="69" mass="7160">MRMDSSISNTVGAAVALQQYNADQSAQMSLLRQSLDTQAGQVAQLMEAVGDGPKLASVGSIGTQLNTYA</sequence>
<protein>
    <recommendedName>
        <fullName evidence="3">Motility protein</fullName>
    </recommendedName>
</protein>